<feature type="domain" description="Sacsin/Nov" evidence="2">
    <location>
        <begin position="31"/>
        <end position="155"/>
    </location>
</feature>
<organism evidence="3 4">
    <name type="scientific">Tothia fuscella</name>
    <dbReference type="NCBI Taxonomy" id="1048955"/>
    <lineage>
        <taxon>Eukaryota</taxon>
        <taxon>Fungi</taxon>
        <taxon>Dikarya</taxon>
        <taxon>Ascomycota</taxon>
        <taxon>Pezizomycotina</taxon>
        <taxon>Dothideomycetes</taxon>
        <taxon>Pleosporomycetidae</taxon>
        <taxon>Venturiales</taxon>
        <taxon>Cylindrosympodiaceae</taxon>
        <taxon>Tothia</taxon>
    </lineage>
</organism>
<dbReference type="NCBIfam" id="NF047352">
    <property type="entry name" value="P_loop_sacsin"/>
    <property type="match status" value="1"/>
</dbReference>
<dbReference type="Pfam" id="PF12449">
    <property type="entry name" value="DUF3684"/>
    <property type="match status" value="1"/>
</dbReference>
<feature type="compositionally biased region" description="Polar residues" evidence="1">
    <location>
        <begin position="1506"/>
        <end position="1515"/>
    </location>
</feature>
<keyword evidence="4" id="KW-1185">Reference proteome</keyword>
<name>A0A9P4NUZ4_9PEZI</name>
<evidence type="ECO:0000313" key="4">
    <source>
        <dbReference type="Proteomes" id="UP000800235"/>
    </source>
</evidence>
<dbReference type="Proteomes" id="UP000800235">
    <property type="component" value="Unassembled WGS sequence"/>
</dbReference>
<evidence type="ECO:0000313" key="3">
    <source>
        <dbReference type="EMBL" id="KAF2432207.1"/>
    </source>
</evidence>
<feature type="region of interest" description="Disordered" evidence="1">
    <location>
        <begin position="1553"/>
        <end position="1576"/>
    </location>
</feature>
<comment type="caution">
    <text evidence="3">The sequence shown here is derived from an EMBL/GenBank/DDBJ whole genome shotgun (WGS) entry which is preliminary data.</text>
</comment>
<feature type="compositionally biased region" description="Polar residues" evidence="1">
    <location>
        <begin position="1554"/>
        <end position="1568"/>
    </location>
</feature>
<evidence type="ECO:0000259" key="2">
    <source>
        <dbReference type="Pfam" id="PF25794"/>
    </source>
</evidence>
<protein>
    <recommendedName>
        <fullName evidence="2">Sacsin/Nov domain-containing protein</fullName>
    </recommendedName>
</protein>
<dbReference type="Pfam" id="PF25794">
    <property type="entry name" value="SACS"/>
    <property type="match status" value="1"/>
</dbReference>
<dbReference type="PANTHER" id="PTHR47839">
    <property type="entry name" value="DOMAIN PROTEIN, PUTATIVE (AFU_ORTHOLOGUE AFUA_6G04830)-RELATED"/>
    <property type="match status" value="1"/>
</dbReference>
<dbReference type="InterPro" id="IPR036890">
    <property type="entry name" value="HATPase_C_sf"/>
</dbReference>
<proteinExistence type="predicted"/>
<dbReference type="InterPro" id="IPR020575">
    <property type="entry name" value="Hsp90_N"/>
</dbReference>
<feature type="region of interest" description="Disordered" evidence="1">
    <location>
        <begin position="1420"/>
        <end position="1491"/>
    </location>
</feature>
<dbReference type="EMBL" id="MU007027">
    <property type="protein sequence ID" value="KAF2432207.1"/>
    <property type="molecule type" value="Genomic_DNA"/>
</dbReference>
<feature type="compositionally biased region" description="Polar residues" evidence="1">
    <location>
        <begin position="1523"/>
        <end position="1532"/>
    </location>
</feature>
<dbReference type="OrthoDB" id="10031156at2759"/>
<sequence>MANRTDLSRLREQAFGQNVAEEAVTVNTRALIDKVLARYSGEWTTLRELIQNAADANAKKVVIRMETSPSKTVPVPKESDASTLLKHTILHHTMHRLVVSNDGEVFRSSDWDRLKRIAEGNPDETKIGAFGVGFYSVFADCEEPFVVSGRQALAFLWKGNSLVTRATHHSSNDAPLDTCFMLDYRSKSTPIPNIMSICQFLATSLTFVGLESIDLYLDDWRVLELTKTSAPGVNTQVPPGINPKTQGGLMKVVGVIHERTQINARWINVIGWTAPTTTEITSSQDDSDNPVPSLRSLFSRIKNGTSGSNAAASRRAAREAEQRQQALISENLGGISQATIFLRISTANIQTYVAPKFAQELERATKKPPPKHTRVAILTSSHDETTASLSTISGVTAEKAADLFSSVLPTKHGRIFIGFPTAQTTGLLCHISAPSVIPTVERESIDLNANYVKEWNAEMLRVAGIICRIAYSGEMEELKNKISVSMKRADRTAVSAADIDAVMTGAVHVSKQYTAVESTPSTLVGQHIEQAFWASCTSSISVLSTKGVLPSNKVRVVSEPLSFLENIPVIPEALSASAQDFIAKLFDRGLVTDMSIQDIRTGLESRSLDDTQLVEFLKWLSAQLPTGQLSQATIQDLLSAAVATISEEGSAEGKVLVLAQIKNFLGGSKIPPGLPIPPETIPFKISKSISRQSLEAFGWKELQILSWLTYLVQAAENSNLSPDYRITESREFAAQVLHVLSKSWEGISQSSKSTIVDELLSTRTIIPTKLGMRKPADSYFPSVKLFDDLPIVTGLDKGVKDKFLSALGVRKTVEMSVVFERLMAPSPASGGSKWNFTDLVQYLVSVRDDIPKQDIERLKSTPICPVEEGSGPNRKAGRLYKITQLYEPNELLRDMGLPLLHWPQARLSGAESRFLRILGLRRYPEVPQLIQIMQQAASRNDSDGYRTALKYFIEQHRENGYEKFAVQNMSNEPFLLTEDKAFPNLSAPSACYWNRKADALGYSILSESLHSHVNKLGVTFDPPIQGCVTRLINNPPRSRHEAVTMFSYMTSRLAEISPQMITTLGNANIVPIEFTRNEKRQFRYIRPVMTFLGDPETYGNILDFANFGTEANPFLLTLGSKNQPDHVELASMIVQNPLQVLNTLGEMRYIELLRKISQNDGQNKLDKSTLSNLKASPCLLAYLERPSDELKSKSLLDDGPFDEYEEEATVREFALKRPSEIVIANSIRELMMFRDLLWVAPQDDLIEKFYLSLGVPTLTSIVEAETRVGSVLRSQEDGAKLRKLIVERTRLFLHEYARSGDIRADASWLDEHLVVTVVDSILLTSRLRGYAVAPHREKRTAIDSKDRASKKIVLYVTKNPDYYEISSAVVKCLLPRPKQHDVLALEMVLGSDLRKLKAKGYNVDRILRQKEYASRLAESERLRQVEEQKQQAIDQREAERKKTDTKQLPQTPPSDRGEDPSTKMPGAFGNDSPDQSQALTQPNKKLPGFLSGFQDTMQSLVEKLGSSEQQISNAESSRKGRRTGTSGPSSHDANPVESEHNITQNLANAIKASRSATSPNIFSKPQTRTVEEAQGSYCDNTPAQDLSIIKDPRLELAFFIANSVPNPNDFLNAQIHGVHAFQSVLLRLAGIYNLSKQSLHIFYDNKGATIAFNQGGALFFNYHYFLSLHLNSFHRGQGAMAADTLDKMTDCYSYWFITLAHELAHNLVEQHSARHSFYAESFSQQYLGTLMKMVYQGVPASSQP</sequence>
<dbReference type="Gene3D" id="3.30.565.10">
    <property type="entry name" value="Histidine kinase-like ATPase, C-terminal domain"/>
    <property type="match status" value="1"/>
</dbReference>
<feature type="compositionally biased region" description="Basic and acidic residues" evidence="1">
    <location>
        <begin position="1420"/>
        <end position="1445"/>
    </location>
</feature>
<dbReference type="InterPro" id="IPR058210">
    <property type="entry name" value="SACS/Nov_dom"/>
</dbReference>
<gene>
    <name evidence="3" type="ORF">EJ08DRAFT_585989</name>
</gene>
<dbReference type="PRINTS" id="PR00775">
    <property type="entry name" value="HEATSHOCK90"/>
</dbReference>
<dbReference type="SUPFAM" id="SSF55874">
    <property type="entry name" value="ATPase domain of HSP90 chaperone/DNA topoisomerase II/histidine kinase"/>
    <property type="match status" value="1"/>
</dbReference>
<evidence type="ECO:0000256" key="1">
    <source>
        <dbReference type="SAM" id="MobiDB-lite"/>
    </source>
</evidence>
<dbReference type="InterPro" id="IPR022155">
    <property type="entry name" value="DUF3684"/>
</dbReference>
<feature type="compositionally biased region" description="Polar residues" evidence="1">
    <location>
        <begin position="1472"/>
        <end position="1483"/>
    </location>
</feature>
<feature type="region of interest" description="Disordered" evidence="1">
    <location>
        <begin position="1503"/>
        <end position="1537"/>
    </location>
</feature>
<accession>A0A9P4NUZ4</accession>
<reference evidence="3" key="1">
    <citation type="journal article" date="2020" name="Stud. Mycol.">
        <title>101 Dothideomycetes genomes: a test case for predicting lifestyles and emergence of pathogens.</title>
        <authorList>
            <person name="Haridas S."/>
            <person name="Albert R."/>
            <person name="Binder M."/>
            <person name="Bloem J."/>
            <person name="Labutti K."/>
            <person name="Salamov A."/>
            <person name="Andreopoulos B."/>
            <person name="Baker S."/>
            <person name="Barry K."/>
            <person name="Bills G."/>
            <person name="Bluhm B."/>
            <person name="Cannon C."/>
            <person name="Castanera R."/>
            <person name="Culley D."/>
            <person name="Daum C."/>
            <person name="Ezra D."/>
            <person name="Gonzalez J."/>
            <person name="Henrissat B."/>
            <person name="Kuo A."/>
            <person name="Liang C."/>
            <person name="Lipzen A."/>
            <person name="Lutzoni F."/>
            <person name="Magnuson J."/>
            <person name="Mondo S."/>
            <person name="Nolan M."/>
            <person name="Ohm R."/>
            <person name="Pangilinan J."/>
            <person name="Park H.-J."/>
            <person name="Ramirez L."/>
            <person name="Alfaro M."/>
            <person name="Sun H."/>
            <person name="Tritt A."/>
            <person name="Yoshinaga Y."/>
            <person name="Zwiers L.-H."/>
            <person name="Turgeon B."/>
            <person name="Goodwin S."/>
            <person name="Spatafora J."/>
            <person name="Crous P."/>
            <person name="Grigoriev I."/>
        </authorList>
    </citation>
    <scope>NUCLEOTIDE SEQUENCE</scope>
    <source>
        <strain evidence="3">CBS 130266</strain>
    </source>
</reference>
<dbReference type="PANTHER" id="PTHR47839:SF1">
    <property type="entry name" value="DOMAIN PROTEIN, PUTATIVE (AFU_ORTHOLOGUE AFUA_6G04830)-RELATED"/>
    <property type="match status" value="1"/>
</dbReference>